<dbReference type="PANTHER" id="PTHR23117">
    <property type="entry name" value="GUANYLATE KINASE-RELATED"/>
    <property type="match status" value="1"/>
</dbReference>
<dbReference type="FunFam" id="3.30.63.10:FF:000005">
    <property type="entry name" value="Guanylate kinase"/>
    <property type="match status" value="1"/>
</dbReference>
<comment type="caution">
    <text evidence="15">The sequence shown here is derived from an EMBL/GenBank/DDBJ whole genome shotgun (WGS) entry which is preliminary data.</text>
</comment>
<name>A0A0W8G0P3_9ZZZZ</name>
<dbReference type="SUPFAM" id="SSF52540">
    <property type="entry name" value="P-loop containing nucleoside triphosphate hydrolases"/>
    <property type="match status" value="1"/>
</dbReference>
<keyword evidence="7 15" id="KW-0808">Transferase</keyword>
<evidence type="ECO:0000256" key="11">
    <source>
        <dbReference type="ARBA" id="ARBA00030128"/>
    </source>
</evidence>
<dbReference type="PROSITE" id="PS50052">
    <property type="entry name" value="GUANYLATE_KINASE_2"/>
    <property type="match status" value="1"/>
</dbReference>
<dbReference type="EMBL" id="LNQE01000428">
    <property type="protein sequence ID" value="KUG26636.1"/>
    <property type="molecule type" value="Genomic_DNA"/>
</dbReference>
<evidence type="ECO:0000256" key="10">
    <source>
        <dbReference type="ARBA" id="ARBA00022840"/>
    </source>
</evidence>
<dbReference type="NCBIfam" id="TIGR03263">
    <property type="entry name" value="guanyl_kin"/>
    <property type="match status" value="1"/>
</dbReference>
<dbReference type="Gene3D" id="3.30.63.10">
    <property type="entry name" value="Guanylate Kinase phosphate binding domain"/>
    <property type="match status" value="1"/>
</dbReference>
<dbReference type="InterPro" id="IPR017665">
    <property type="entry name" value="Guanylate_kinase"/>
</dbReference>
<reference evidence="15" key="1">
    <citation type="journal article" date="2015" name="Proc. Natl. Acad. Sci. U.S.A.">
        <title>Networks of energetic and metabolic interactions define dynamics in microbial communities.</title>
        <authorList>
            <person name="Embree M."/>
            <person name="Liu J.K."/>
            <person name="Al-Bassam M.M."/>
            <person name="Zengler K."/>
        </authorList>
    </citation>
    <scope>NUCLEOTIDE SEQUENCE</scope>
</reference>
<evidence type="ECO:0000256" key="4">
    <source>
        <dbReference type="ARBA" id="ARBA00012961"/>
    </source>
</evidence>
<dbReference type="HAMAP" id="MF_00328">
    <property type="entry name" value="Guanylate_kinase"/>
    <property type="match status" value="1"/>
</dbReference>
<dbReference type="GO" id="GO:0005829">
    <property type="term" value="C:cytosol"/>
    <property type="evidence" value="ECO:0007669"/>
    <property type="project" value="TreeGrafter"/>
</dbReference>
<proteinExistence type="inferred from homology"/>
<evidence type="ECO:0000256" key="6">
    <source>
        <dbReference type="ARBA" id="ARBA00022490"/>
    </source>
</evidence>
<keyword evidence="13" id="KW-0175">Coiled coil</keyword>
<dbReference type="AlphaFoldDB" id="A0A0W8G0P3"/>
<dbReference type="InterPro" id="IPR027417">
    <property type="entry name" value="P-loop_NTPase"/>
</dbReference>
<dbReference type="SMART" id="SM00072">
    <property type="entry name" value="GuKc"/>
    <property type="match status" value="1"/>
</dbReference>
<comment type="catalytic activity">
    <reaction evidence="12">
        <text>GMP + ATP = GDP + ADP</text>
        <dbReference type="Rhea" id="RHEA:20780"/>
        <dbReference type="ChEBI" id="CHEBI:30616"/>
        <dbReference type="ChEBI" id="CHEBI:58115"/>
        <dbReference type="ChEBI" id="CHEBI:58189"/>
        <dbReference type="ChEBI" id="CHEBI:456216"/>
        <dbReference type="EC" id="2.7.4.8"/>
    </reaction>
</comment>
<dbReference type="InterPro" id="IPR008144">
    <property type="entry name" value="Guanylate_kin-like_dom"/>
</dbReference>
<evidence type="ECO:0000256" key="2">
    <source>
        <dbReference type="ARBA" id="ARBA00004496"/>
    </source>
</evidence>
<dbReference type="EC" id="2.7.4.8" evidence="4"/>
<keyword evidence="6" id="KW-0963">Cytoplasm</keyword>
<gene>
    <name evidence="15" type="ORF">ASZ90_003519</name>
</gene>
<comment type="subcellular location">
    <subcellularLocation>
        <location evidence="2">Cytoplasm</location>
    </subcellularLocation>
</comment>
<keyword evidence="8" id="KW-0547">Nucleotide-binding</keyword>
<comment type="function">
    <text evidence="1">Essential for recycling GMP and indirectly, cGMP.</text>
</comment>
<dbReference type="Pfam" id="PF00625">
    <property type="entry name" value="Guanylate_kin"/>
    <property type="match status" value="1"/>
</dbReference>
<evidence type="ECO:0000256" key="3">
    <source>
        <dbReference type="ARBA" id="ARBA00005790"/>
    </source>
</evidence>
<evidence type="ECO:0000256" key="5">
    <source>
        <dbReference type="ARBA" id="ARBA00016296"/>
    </source>
</evidence>
<dbReference type="InterPro" id="IPR008145">
    <property type="entry name" value="GK/Ca_channel_bsu"/>
</dbReference>
<dbReference type="GO" id="GO:0005524">
    <property type="term" value="F:ATP binding"/>
    <property type="evidence" value="ECO:0007669"/>
    <property type="project" value="UniProtKB-KW"/>
</dbReference>
<evidence type="ECO:0000256" key="7">
    <source>
        <dbReference type="ARBA" id="ARBA00022679"/>
    </source>
</evidence>
<evidence type="ECO:0000256" key="12">
    <source>
        <dbReference type="ARBA" id="ARBA00048594"/>
    </source>
</evidence>
<dbReference type="CDD" id="cd00071">
    <property type="entry name" value="GMPK"/>
    <property type="match status" value="1"/>
</dbReference>
<dbReference type="PROSITE" id="PS00856">
    <property type="entry name" value="GUANYLATE_KINASE_1"/>
    <property type="match status" value="1"/>
</dbReference>
<feature type="domain" description="Guanylate kinase-like" evidence="14">
    <location>
        <begin position="5"/>
        <end position="183"/>
    </location>
</feature>
<accession>A0A0W8G0P3</accession>
<evidence type="ECO:0000259" key="14">
    <source>
        <dbReference type="PROSITE" id="PS50052"/>
    </source>
</evidence>
<dbReference type="PANTHER" id="PTHR23117:SF13">
    <property type="entry name" value="GUANYLATE KINASE"/>
    <property type="match status" value="1"/>
</dbReference>
<dbReference type="GO" id="GO:0004385">
    <property type="term" value="F:GMP kinase activity"/>
    <property type="evidence" value="ECO:0007669"/>
    <property type="project" value="UniProtKB-EC"/>
</dbReference>
<sequence length="188" mass="22285">MEKTAKLFVFSAPSGSGKTTIIRKILDEYNELVFSISATTRKRRGAEIEGKDYFFISEDEFLKKIENDEFIEWEKFYDYYYGTLKRFVENQLQIHHSVLLEVDVKGALKIKEKYPNSILIFIAPPNKEVLKERLINRKTETKEDLLKRIKRAEMELEYKDKFDYVVINNELNDAIEQVKKIINKEINS</sequence>
<evidence type="ECO:0000256" key="8">
    <source>
        <dbReference type="ARBA" id="ARBA00022741"/>
    </source>
</evidence>
<comment type="similarity">
    <text evidence="3">Belongs to the guanylate kinase family.</text>
</comment>
<evidence type="ECO:0000256" key="1">
    <source>
        <dbReference type="ARBA" id="ARBA00003531"/>
    </source>
</evidence>
<dbReference type="InterPro" id="IPR020590">
    <property type="entry name" value="Guanylate_kinase_CS"/>
</dbReference>
<keyword evidence="10" id="KW-0067">ATP-binding</keyword>
<evidence type="ECO:0000256" key="9">
    <source>
        <dbReference type="ARBA" id="ARBA00022777"/>
    </source>
</evidence>
<protein>
    <recommendedName>
        <fullName evidence="5">Guanylate kinase</fullName>
        <ecNumber evidence="4">2.7.4.8</ecNumber>
    </recommendedName>
    <alternativeName>
        <fullName evidence="11">GMP kinase</fullName>
    </alternativeName>
</protein>
<feature type="coiled-coil region" evidence="13">
    <location>
        <begin position="135"/>
        <end position="188"/>
    </location>
</feature>
<evidence type="ECO:0000256" key="13">
    <source>
        <dbReference type="SAM" id="Coils"/>
    </source>
</evidence>
<evidence type="ECO:0000313" key="15">
    <source>
        <dbReference type="EMBL" id="KUG26636.1"/>
    </source>
</evidence>
<keyword evidence="9 15" id="KW-0418">Kinase</keyword>
<dbReference type="Gene3D" id="3.40.50.300">
    <property type="entry name" value="P-loop containing nucleotide triphosphate hydrolases"/>
    <property type="match status" value="1"/>
</dbReference>
<organism evidence="15">
    <name type="scientific">hydrocarbon metagenome</name>
    <dbReference type="NCBI Taxonomy" id="938273"/>
    <lineage>
        <taxon>unclassified sequences</taxon>
        <taxon>metagenomes</taxon>
        <taxon>ecological metagenomes</taxon>
    </lineage>
</organism>